<keyword evidence="4 5" id="KW-0732">Signal</keyword>
<comment type="subcellular location">
    <subcellularLocation>
        <location evidence="1 5">Secreted</location>
    </subcellularLocation>
</comment>
<evidence type="ECO:0000256" key="3">
    <source>
        <dbReference type="ARBA" id="ARBA00022525"/>
    </source>
</evidence>
<accession>V9EC14</accession>
<keyword evidence="7" id="KW-1185">Reference proteome</keyword>
<sequence>MHLTYAVLATGIALFVSTDIVSTAKNTAKNLQQEAPLVVHSGSQKEINYGKRLLRTTVQTYDGDEDSDERMFAPMINGLLGKVGPVIELGGPKVVKDAPKLEKYQVWLRARLSPPQVQRVLSEKKKPLQALNYILRSQDSDQYLKFVVEYHRRRPGSTIPKPASQMQNYELWLYAGLTPSQVQSRVNVLSAKKKPLQALSYILRSKESDQYLKFIVEYQRRQPRSKIPKPVSQMQSYEVWLYAGLNPSQVRVDVLKKEPWQALRSILRGKDSDQYLKFVVDYQRSQPGSKISKPAAQMQKSELWLHAGLTPTQVRVNILKTTLRGVEQHKLVRQFNKFEKMYERRNQNTAVSPI</sequence>
<dbReference type="OrthoDB" id="123900at2759"/>
<reference evidence="6 7" key="1">
    <citation type="submission" date="2013-11" db="EMBL/GenBank/DDBJ databases">
        <title>The Genome Sequence of Phytophthora parasitica P1569.</title>
        <authorList>
            <consortium name="The Broad Institute Genomics Platform"/>
            <person name="Russ C."/>
            <person name="Tyler B."/>
            <person name="Panabieres F."/>
            <person name="Shan W."/>
            <person name="Tripathy S."/>
            <person name="Grunwald N."/>
            <person name="Machado M."/>
            <person name="Johnson C.S."/>
            <person name="Arredondo F."/>
            <person name="Hong C."/>
            <person name="Coffey M."/>
            <person name="Young S.K."/>
            <person name="Zeng Q."/>
            <person name="Gargeya S."/>
            <person name="Fitzgerald M."/>
            <person name="Abouelleil A."/>
            <person name="Alvarado L."/>
            <person name="Chapman S.B."/>
            <person name="Gainer-Dewar J."/>
            <person name="Goldberg J."/>
            <person name="Griggs A."/>
            <person name="Gujja S."/>
            <person name="Hansen M."/>
            <person name="Howarth C."/>
            <person name="Imamovic A."/>
            <person name="Ireland A."/>
            <person name="Larimer J."/>
            <person name="McCowan C."/>
            <person name="Murphy C."/>
            <person name="Pearson M."/>
            <person name="Poon T.W."/>
            <person name="Priest M."/>
            <person name="Roberts A."/>
            <person name="Saif S."/>
            <person name="Shea T."/>
            <person name="Sykes S."/>
            <person name="Wortman J."/>
            <person name="Nusbaum C."/>
            <person name="Birren B."/>
        </authorList>
    </citation>
    <scope>NUCLEOTIDE SEQUENCE [LARGE SCALE GENOMIC DNA]</scope>
    <source>
        <strain evidence="6 7">P1569</strain>
    </source>
</reference>
<evidence type="ECO:0000313" key="6">
    <source>
        <dbReference type="EMBL" id="ETI36471.1"/>
    </source>
</evidence>
<dbReference type="HOGENOM" id="CLU_825047_0_0_1"/>
<proteinExistence type="inferred from homology"/>
<comment type="caution">
    <text evidence="6">The sequence shown here is derived from an EMBL/GenBank/DDBJ whole genome shotgun (WGS) entry which is preliminary data.</text>
</comment>
<comment type="function">
    <text evidence="5">Effector that suppresses plant defense responses during pathogen infection.</text>
</comment>
<dbReference type="EMBL" id="ANIZ01003035">
    <property type="protein sequence ID" value="ETI36471.1"/>
    <property type="molecule type" value="Genomic_DNA"/>
</dbReference>
<name>V9EC14_PHYNI</name>
<feature type="chain" id="PRO_5044957398" description="RxLR effector protein" evidence="5">
    <location>
        <begin position="24"/>
        <end position="354"/>
    </location>
</feature>
<evidence type="ECO:0000256" key="1">
    <source>
        <dbReference type="ARBA" id="ARBA00004613"/>
    </source>
</evidence>
<evidence type="ECO:0000256" key="4">
    <source>
        <dbReference type="ARBA" id="ARBA00022729"/>
    </source>
</evidence>
<evidence type="ECO:0000313" key="7">
    <source>
        <dbReference type="Proteomes" id="UP000018721"/>
    </source>
</evidence>
<protein>
    <recommendedName>
        <fullName evidence="5">RxLR effector protein</fullName>
    </recommendedName>
</protein>
<evidence type="ECO:0000256" key="5">
    <source>
        <dbReference type="RuleBase" id="RU367124"/>
    </source>
</evidence>
<organism evidence="6 7">
    <name type="scientific">Phytophthora nicotianae P1569</name>
    <dbReference type="NCBI Taxonomy" id="1317065"/>
    <lineage>
        <taxon>Eukaryota</taxon>
        <taxon>Sar</taxon>
        <taxon>Stramenopiles</taxon>
        <taxon>Oomycota</taxon>
        <taxon>Peronosporomycetes</taxon>
        <taxon>Peronosporales</taxon>
        <taxon>Peronosporaceae</taxon>
        <taxon>Phytophthora</taxon>
    </lineage>
</organism>
<keyword evidence="3 5" id="KW-0964">Secreted</keyword>
<comment type="domain">
    <text evidence="5">The RxLR-dEER motif acts to carry the protein into the host cell cytoplasm through binding to cell surface phosphatidylinositol-3-phosphate.</text>
</comment>
<dbReference type="Pfam" id="PF16810">
    <property type="entry name" value="RXLR"/>
    <property type="match status" value="1"/>
</dbReference>
<gene>
    <name evidence="6" type="ORF">F443_17397</name>
</gene>
<dbReference type="eggNOG" id="ENOG502RFGZ">
    <property type="taxonomic scope" value="Eukaryota"/>
</dbReference>
<comment type="similarity">
    <text evidence="2 5">Belongs to the RxLR effector family.</text>
</comment>
<dbReference type="Proteomes" id="UP000018721">
    <property type="component" value="Unassembled WGS sequence"/>
</dbReference>
<feature type="signal peptide" evidence="5">
    <location>
        <begin position="1"/>
        <end position="23"/>
    </location>
</feature>
<evidence type="ECO:0000256" key="2">
    <source>
        <dbReference type="ARBA" id="ARBA00010400"/>
    </source>
</evidence>
<dbReference type="AlphaFoldDB" id="V9EC14"/>
<dbReference type="InterPro" id="IPR031825">
    <property type="entry name" value="RXLR"/>
</dbReference>